<accession>A0A7R9CT25</accession>
<dbReference type="EMBL" id="OC318431">
    <property type="protein sequence ID" value="CAD7401999.1"/>
    <property type="molecule type" value="Genomic_DNA"/>
</dbReference>
<proteinExistence type="predicted"/>
<protein>
    <submittedName>
        <fullName evidence="1">Uncharacterized protein</fullName>
    </submittedName>
</protein>
<reference evidence="1" key="1">
    <citation type="submission" date="2020-11" db="EMBL/GenBank/DDBJ databases">
        <authorList>
            <person name="Tran Van P."/>
        </authorList>
    </citation>
    <scope>NUCLEOTIDE SEQUENCE</scope>
</reference>
<gene>
    <name evidence="1" type="ORF">TCEB3V08_LOCUS6261</name>
</gene>
<name>A0A7R9CT25_TIMCR</name>
<sequence>MCYLCSVFKMETCDISLVKQEIVELIKTEPQNEDEFDMCGQSGIKTKDSNMMGDFKDTITYETKSFQTSDVEMKSPWDGFLPIKEEIKFKIETCDISLVNQEIIELIKTEPQNEDELDTCGQSGIKTEDSNLAGDFKDTINYEAQSFQTSDVEMKSPWDGFLPIKEQIKDESDTSNFVDEIVKTEIKLYDSSFGIMDSNIDHFTPVDKSKEDIVLHMEEDINVKPRIVQRVLRHEDIVKHMEE</sequence>
<dbReference type="AlphaFoldDB" id="A0A7R9CT25"/>
<organism evidence="1">
    <name type="scientific">Timema cristinae</name>
    <name type="common">Walking stick</name>
    <dbReference type="NCBI Taxonomy" id="61476"/>
    <lineage>
        <taxon>Eukaryota</taxon>
        <taxon>Metazoa</taxon>
        <taxon>Ecdysozoa</taxon>
        <taxon>Arthropoda</taxon>
        <taxon>Hexapoda</taxon>
        <taxon>Insecta</taxon>
        <taxon>Pterygota</taxon>
        <taxon>Neoptera</taxon>
        <taxon>Polyneoptera</taxon>
        <taxon>Phasmatodea</taxon>
        <taxon>Timematodea</taxon>
        <taxon>Timematoidea</taxon>
        <taxon>Timematidae</taxon>
        <taxon>Timema</taxon>
    </lineage>
</organism>
<evidence type="ECO:0000313" key="1">
    <source>
        <dbReference type="EMBL" id="CAD7401999.1"/>
    </source>
</evidence>